<dbReference type="VEuPathDB" id="FungiDB:P168DRAFT_261563"/>
<dbReference type="Proteomes" id="UP000234254">
    <property type="component" value="Unassembled WGS sequence"/>
</dbReference>
<evidence type="ECO:0000256" key="9">
    <source>
        <dbReference type="ARBA" id="ARBA00023172"/>
    </source>
</evidence>
<dbReference type="PANTHER" id="PTHR19306:SF6">
    <property type="entry name" value="STRUCTURAL MAINTENANCE OF CHROMOSOMES PROTEIN 6"/>
    <property type="match status" value="1"/>
</dbReference>
<keyword evidence="11" id="KW-0539">Nucleus</keyword>
<evidence type="ECO:0000256" key="5">
    <source>
        <dbReference type="ARBA" id="ARBA00022741"/>
    </source>
</evidence>
<comment type="subcellular location">
    <subcellularLocation>
        <location evidence="2">Chromosome</location>
    </subcellularLocation>
    <subcellularLocation>
        <location evidence="1">Nucleus</location>
    </subcellularLocation>
</comment>
<evidence type="ECO:0000256" key="10">
    <source>
        <dbReference type="ARBA" id="ARBA00023204"/>
    </source>
</evidence>
<dbReference type="RefSeq" id="XP_024696284.1">
    <property type="nucleotide sequence ID" value="XM_024834699.1"/>
</dbReference>
<dbReference type="GO" id="GO:0030915">
    <property type="term" value="C:Smc5-Smc6 complex"/>
    <property type="evidence" value="ECO:0007669"/>
    <property type="project" value="TreeGrafter"/>
</dbReference>
<evidence type="ECO:0000256" key="11">
    <source>
        <dbReference type="ARBA" id="ARBA00023242"/>
    </source>
</evidence>
<sequence length="1138" mass="128495">MSSSLKRSQQVSSEPGDTDEDGRGSVANASHSRKRRRSGSRSSVDDTGTSNDESEQRPPSIAESLDDNEDALELRATQGIQEKYSFASDEPNVPAEHGILERVECYNFMCHDHFCVELGPLINFIVGKNGSGKSAVLTGITLCLGGKASATNRGQSLKSFIKEGRESATIVVRIKNRGEGAYLPDDYGNSIIIERNFTKSGASGFKIKAENGRIVSTKKAELDSIIDFFTLQFDNPMNVLSQDMARQFLSSSSPAEKYKFFVKGVQLEQLDQDYRLIEESADQILEKLRNREQDIGVLERRRDDARHRLDVSDQHESLRGRVREVRNQMAWAQVEEQERARDAFDHELANIDAKISTDEAGLEQYDVEIQDAAGENETAAEYVRQATSAVERAESEKEEIKTKWNEQMSGRHDLQAEQRQIRDYLKAAETRLSEAQEKIDQENQRLADISGGSVTQKQEELEQAKAEMLEARTRSEEHQLDTDRLSREVADAEAGVKSATIPVNKAKADVEQAETVLRNLNKEGGAQRSGYHEKMPALLRALQQERSFTVSPVGPIGNHITLLKPEWSSILENSLGGTLNSFIVTSKRDMNILSNVMQRVNCVCPIFIGSNGHIDTSEHEPDAQFNTTLRVLQIDNDLVRRQLIINHGIEQMLLIENLEEATSVLFDGPRPRNVKRCYCIDQTDRRRGIHLSYSRSGEPSQAPVSVYTGSPRMKSDLADQIRVQRDVVADLRRMVGNLEQQLRSARSRLETCKQQKVRHERESSSLRDAMQRKEDHVDALTEAFDKDNVEDGQMDLLRTTLKEAEEEKQLNENSLKDSADAMDDMMKKLKAIKQELAAKDANIAALQEELRVAQSEELMVSDKRRKIFSQKNQAIEQLRSLKEHRDKLSREKEETSARIVEFIEKASLVSPRVPIDEGETAASLDKKLERLHKDIERCNQQLGASREAIAADATEAATAYERALKQVEEFRLLADVLKATLEHRQKRWKIFRSHISSRAKAQFTYLLSERSFRGRLLTDHEGKLLDLQVEPDITKDNSTGRGARTLSGGEKSFSQVCLLLALWEAMGSPIRCLDEFDVYMDHINRKMAIDMLMLAARRSIGRQFILITPGSRSEISLAPDVRVKELAEPERGQTRLAF</sequence>
<organism evidence="15 16">
    <name type="scientific">Aspergillus campestris (strain IBT 28561)</name>
    <dbReference type="NCBI Taxonomy" id="1392248"/>
    <lineage>
        <taxon>Eukaryota</taxon>
        <taxon>Fungi</taxon>
        <taxon>Dikarya</taxon>
        <taxon>Ascomycota</taxon>
        <taxon>Pezizomycotina</taxon>
        <taxon>Eurotiomycetes</taxon>
        <taxon>Eurotiomycetidae</taxon>
        <taxon>Eurotiales</taxon>
        <taxon>Aspergillaceae</taxon>
        <taxon>Aspergillus</taxon>
        <taxon>Aspergillus subgen. Circumdati</taxon>
    </lineage>
</organism>
<accession>A0A2I1DCW3</accession>
<protein>
    <submittedName>
        <fullName evidence="15">DNA repair protein</fullName>
    </submittedName>
</protein>
<evidence type="ECO:0000313" key="16">
    <source>
        <dbReference type="Proteomes" id="UP000234254"/>
    </source>
</evidence>
<feature type="coiled-coil region" evidence="12">
    <location>
        <begin position="267"/>
        <end position="308"/>
    </location>
</feature>
<evidence type="ECO:0000256" key="4">
    <source>
        <dbReference type="ARBA" id="ARBA00022454"/>
    </source>
</evidence>
<evidence type="ECO:0000256" key="3">
    <source>
        <dbReference type="ARBA" id="ARBA00006793"/>
    </source>
</evidence>
<gene>
    <name evidence="15" type="ORF">P168DRAFT_261563</name>
</gene>
<evidence type="ECO:0000256" key="2">
    <source>
        <dbReference type="ARBA" id="ARBA00004286"/>
    </source>
</evidence>
<dbReference type="InterPro" id="IPR003395">
    <property type="entry name" value="RecF/RecN/SMC_N"/>
</dbReference>
<dbReference type="EMBL" id="MSFM01000001">
    <property type="protein sequence ID" value="PKY07690.1"/>
    <property type="molecule type" value="Genomic_DNA"/>
</dbReference>
<dbReference type="GO" id="GO:0003684">
    <property type="term" value="F:damaged DNA binding"/>
    <property type="evidence" value="ECO:0007669"/>
    <property type="project" value="TreeGrafter"/>
</dbReference>
<keyword evidence="7" id="KW-0067">ATP-binding</keyword>
<keyword evidence="5" id="KW-0547">Nucleotide-binding</keyword>
<dbReference type="SUPFAM" id="SSF52540">
    <property type="entry name" value="P-loop containing nucleoside triphosphate hydrolases"/>
    <property type="match status" value="1"/>
</dbReference>
<evidence type="ECO:0000259" key="14">
    <source>
        <dbReference type="Pfam" id="PF02463"/>
    </source>
</evidence>
<feature type="coiled-coil region" evidence="12">
    <location>
        <begin position="794"/>
        <end position="948"/>
    </location>
</feature>
<keyword evidence="4" id="KW-0158">Chromosome</keyword>
<keyword evidence="9" id="KW-0233">DNA recombination</keyword>
<evidence type="ECO:0000256" key="12">
    <source>
        <dbReference type="SAM" id="Coils"/>
    </source>
</evidence>
<dbReference type="GO" id="GO:0003697">
    <property type="term" value="F:single-stranded DNA binding"/>
    <property type="evidence" value="ECO:0007669"/>
    <property type="project" value="TreeGrafter"/>
</dbReference>
<keyword evidence="10" id="KW-0234">DNA repair</keyword>
<dbReference type="AlphaFoldDB" id="A0A2I1DCW3"/>
<dbReference type="GO" id="GO:0035861">
    <property type="term" value="C:site of double-strand break"/>
    <property type="evidence" value="ECO:0007669"/>
    <property type="project" value="TreeGrafter"/>
</dbReference>
<keyword evidence="16" id="KW-1185">Reference proteome</keyword>
<dbReference type="Pfam" id="PF02463">
    <property type="entry name" value="SMC_N"/>
    <property type="match status" value="1"/>
</dbReference>
<dbReference type="Gene3D" id="3.40.50.300">
    <property type="entry name" value="P-loop containing nucleotide triphosphate hydrolases"/>
    <property type="match status" value="2"/>
</dbReference>
<dbReference type="GO" id="GO:0005524">
    <property type="term" value="F:ATP binding"/>
    <property type="evidence" value="ECO:0007669"/>
    <property type="project" value="UniProtKB-KW"/>
</dbReference>
<feature type="region of interest" description="Disordered" evidence="13">
    <location>
        <begin position="1"/>
        <end position="66"/>
    </location>
</feature>
<dbReference type="GeneID" id="36542223"/>
<dbReference type="GO" id="GO:0000724">
    <property type="term" value="P:double-strand break repair via homologous recombination"/>
    <property type="evidence" value="ECO:0007669"/>
    <property type="project" value="TreeGrafter"/>
</dbReference>
<proteinExistence type="inferred from homology"/>
<evidence type="ECO:0000256" key="1">
    <source>
        <dbReference type="ARBA" id="ARBA00004123"/>
    </source>
</evidence>
<feature type="compositionally biased region" description="Low complexity" evidence="13">
    <location>
        <begin position="1"/>
        <end position="13"/>
    </location>
</feature>
<keyword evidence="8 12" id="KW-0175">Coiled coil</keyword>
<evidence type="ECO:0000313" key="15">
    <source>
        <dbReference type="EMBL" id="PKY07690.1"/>
    </source>
</evidence>
<evidence type="ECO:0000256" key="6">
    <source>
        <dbReference type="ARBA" id="ARBA00022763"/>
    </source>
</evidence>
<feature type="coiled-coil region" evidence="12">
    <location>
        <begin position="728"/>
        <end position="762"/>
    </location>
</feature>
<dbReference type="OrthoDB" id="10265785at2759"/>
<dbReference type="PANTHER" id="PTHR19306">
    <property type="entry name" value="STRUCTURAL MAINTENANCE OF CHROMOSOMES 5,6 SMC5, SMC6"/>
    <property type="match status" value="1"/>
</dbReference>
<name>A0A2I1DCW3_ASPC2</name>
<dbReference type="GO" id="GO:0005634">
    <property type="term" value="C:nucleus"/>
    <property type="evidence" value="ECO:0007669"/>
    <property type="project" value="UniProtKB-SubCell"/>
</dbReference>
<comment type="caution">
    <text evidence="15">The sequence shown here is derived from an EMBL/GenBank/DDBJ whole genome shotgun (WGS) entry which is preliminary data.</text>
</comment>
<keyword evidence="6" id="KW-0227">DNA damage</keyword>
<evidence type="ECO:0000256" key="13">
    <source>
        <dbReference type="SAM" id="MobiDB-lite"/>
    </source>
</evidence>
<comment type="similarity">
    <text evidence="3">Belongs to the SMC family. SMC6 subfamily.</text>
</comment>
<evidence type="ECO:0000256" key="7">
    <source>
        <dbReference type="ARBA" id="ARBA00022840"/>
    </source>
</evidence>
<reference evidence="15" key="1">
    <citation type="submission" date="2016-12" db="EMBL/GenBank/DDBJ databases">
        <title>The genomes of Aspergillus section Nigri reveals drivers in fungal speciation.</title>
        <authorList>
            <consortium name="DOE Joint Genome Institute"/>
            <person name="Vesth T.C."/>
            <person name="Nybo J."/>
            <person name="Theobald S."/>
            <person name="Brandl J."/>
            <person name="Frisvad J.C."/>
            <person name="Nielsen K.F."/>
            <person name="Lyhne E.K."/>
            <person name="Kogle M.E."/>
            <person name="Kuo A."/>
            <person name="Riley R."/>
            <person name="Clum A."/>
            <person name="Nolan M."/>
            <person name="Lipzen A."/>
            <person name="Salamov A."/>
            <person name="Henrissat B."/>
            <person name="Wiebenga A."/>
            <person name="De vries R.P."/>
            <person name="Grigoriev I.V."/>
            <person name="Mortensen U.H."/>
            <person name="Andersen M.R."/>
            <person name="Baker S.E."/>
        </authorList>
    </citation>
    <scope>NUCLEOTIDE SEQUENCE</scope>
    <source>
        <strain evidence="15">IBT 28561</strain>
    </source>
</reference>
<evidence type="ECO:0000256" key="8">
    <source>
        <dbReference type="ARBA" id="ARBA00023054"/>
    </source>
</evidence>
<feature type="coiled-coil region" evidence="12">
    <location>
        <begin position="383"/>
        <end position="523"/>
    </location>
</feature>
<dbReference type="InterPro" id="IPR027417">
    <property type="entry name" value="P-loop_NTPase"/>
</dbReference>
<feature type="domain" description="RecF/RecN/SMC N-terminal" evidence="14">
    <location>
        <begin position="100"/>
        <end position="1108"/>
    </location>
</feature>